<dbReference type="HOGENOM" id="CLU_864448_0_0_1"/>
<dbReference type="RefSeq" id="XP_005768273.1">
    <property type="nucleotide sequence ID" value="XM_005768216.1"/>
</dbReference>
<accession>A0A0D3IX59</accession>
<dbReference type="PaxDb" id="2903-EOD15844"/>
<dbReference type="AlphaFoldDB" id="A0A0D3IX59"/>
<organism evidence="2 3">
    <name type="scientific">Emiliania huxleyi (strain CCMP1516)</name>
    <dbReference type="NCBI Taxonomy" id="280463"/>
    <lineage>
        <taxon>Eukaryota</taxon>
        <taxon>Haptista</taxon>
        <taxon>Haptophyta</taxon>
        <taxon>Prymnesiophyceae</taxon>
        <taxon>Isochrysidales</taxon>
        <taxon>Noelaerhabdaceae</taxon>
        <taxon>Emiliania</taxon>
    </lineage>
</organism>
<dbReference type="GeneID" id="17261991"/>
<feature type="region of interest" description="Disordered" evidence="1">
    <location>
        <begin position="1"/>
        <end position="22"/>
    </location>
</feature>
<dbReference type="KEGG" id="ehx:EMIHUDRAFT_245518"/>
<dbReference type="eggNOG" id="ENOG502SXKY">
    <property type="taxonomic scope" value="Eukaryota"/>
</dbReference>
<dbReference type="EnsemblProtists" id="EOD15844">
    <property type="protein sequence ID" value="EOD15844"/>
    <property type="gene ID" value="EMIHUDRAFT_245518"/>
</dbReference>
<protein>
    <submittedName>
        <fullName evidence="2">Uncharacterized protein</fullName>
    </submittedName>
</protein>
<evidence type="ECO:0000256" key="1">
    <source>
        <dbReference type="SAM" id="MobiDB-lite"/>
    </source>
</evidence>
<dbReference type="SUPFAM" id="SSF52058">
    <property type="entry name" value="L domain-like"/>
    <property type="match status" value="1"/>
</dbReference>
<proteinExistence type="predicted"/>
<name>A0A0D3IX59_EMIH1</name>
<evidence type="ECO:0000313" key="3">
    <source>
        <dbReference type="Proteomes" id="UP000013827"/>
    </source>
</evidence>
<dbReference type="Proteomes" id="UP000013827">
    <property type="component" value="Unassembled WGS sequence"/>
</dbReference>
<keyword evidence="3" id="KW-1185">Reference proteome</keyword>
<evidence type="ECO:0000313" key="2">
    <source>
        <dbReference type="EnsemblProtists" id="EOD15844"/>
    </source>
</evidence>
<sequence length="322" mass="34789">MKDKVRNKLSKRQHEDEASWSTRSWLSLQAQRMSGLSDDLGAEDPSDPLRRNATRCGVDWYDAPACQSTGLWMAQPTQPAVKFFEHFLVKLQRSCEWEQSLFNRALGDMVPSTAPAMRWIDALNYAVWSKAEYANYGVATARRALQLPAGRVAVHFGYVPPSNKSEIMAAGICSLANQPAGAAYPGEAWTDAEARDAGCAVVSQSYLYVEGGGAVRLPDLTAVSRGVIVRFNSEISSLTLDRLATVSGPLSVRENPQLEVIKMGSLGTVRGGITVTGNVQLASLRLPHLASVGGYIDVSENGQSGAWLCELGEYAGSCSQQS</sequence>
<feature type="compositionally biased region" description="Basic and acidic residues" evidence="1">
    <location>
        <begin position="1"/>
        <end position="17"/>
    </location>
</feature>
<reference evidence="3" key="1">
    <citation type="journal article" date="2013" name="Nature">
        <title>Pan genome of the phytoplankton Emiliania underpins its global distribution.</title>
        <authorList>
            <person name="Read B.A."/>
            <person name="Kegel J."/>
            <person name="Klute M.J."/>
            <person name="Kuo A."/>
            <person name="Lefebvre S.C."/>
            <person name="Maumus F."/>
            <person name="Mayer C."/>
            <person name="Miller J."/>
            <person name="Monier A."/>
            <person name="Salamov A."/>
            <person name="Young J."/>
            <person name="Aguilar M."/>
            <person name="Claverie J.M."/>
            <person name="Frickenhaus S."/>
            <person name="Gonzalez K."/>
            <person name="Herman E.K."/>
            <person name="Lin Y.C."/>
            <person name="Napier J."/>
            <person name="Ogata H."/>
            <person name="Sarno A.F."/>
            <person name="Shmutz J."/>
            <person name="Schroeder D."/>
            <person name="de Vargas C."/>
            <person name="Verret F."/>
            <person name="von Dassow P."/>
            <person name="Valentin K."/>
            <person name="Van de Peer Y."/>
            <person name="Wheeler G."/>
            <person name="Dacks J.B."/>
            <person name="Delwiche C.F."/>
            <person name="Dyhrman S.T."/>
            <person name="Glockner G."/>
            <person name="John U."/>
            <person name="Richards T."/>
            <person name="Worden A.Z."/>
            <person name="Zhang X."/>
            <person name="Grigoriev I.V."/>
            <person name="Allen A.E."/>
            <person name="Bidle K."/>
            <person name="Borodovsky M."/>
            <person name="Bowler C."/>
            <person name="Brownlee C."/>
            <person name="Cock J.M."/>
            <person name="Elias M."/>
            <person name="Gladyshev V.N."/>
            <person name="Groth M."/>
            <person name="Guda C."/>
            <person name="Hadaegh A."/>
            <person name="Iglesias-Rodriguez M.D."/>
            <person name="Jenkins J."/>
            <person name="Jones B.M."/>
            <person name="Lawson T."/>
            <person name="Leese F."/>
            <person name="Lindquist E."/>
            <person name="Lobanov A."/>
            <person name="Lomsadze A."/>
            <person name="Malik S.B."/>
            <person name="Marsh M.E."/>
            <person name="Mackinder L."/>
            <person name="Mock T."/>
            <person name="Mueller-Roeber B."/>
            <person name="Pagarete A."/>
            <person name="Parker M."/>
            <person name="Probert I."/>
            <person name="Quesneville H."/>
            <person name="Raines C."/>
            <person name="Rensing S.A."/>
            <person name="Riano-Pachon D.M."/>
            <person name="Richier S."/>
            <person name="Rokitta S."/>
            <person name="Shiraiwa Y."/>
            <person name="Soanes D.M."/>
            <person name="van der Giezen M."/>
            <person name="Wahlund T.M."/>
            <person name="Williams B."/>
            <person name="Wilson W."/>
            <person name="Wolfe G."/>
            <person name="Wurch L.L."/>
        </authorList>
    </citation>
    <scope>NUCLEOTIDE SEQUENCE</scope>
</reference>
<reference evidence="2" key="2">
    <citation type="submission" date="2024-10" db="UniProtKB">
        <authorList>
            <consortium name="EnsemblProtists"/>
        </authorList>
    </citation>
    <scope>IDENTIFICATION</scope>
</reference>